<feature type="compositionally biased region" description="Pro residues" evidence="2">
    <location>
        <begin position="106"/>
        <end position="116"/>
    </location>
</feature>
<dbReference type="PROSITE" id="PS50157">
    <property type="entry name" value="ZINC_FINGER_C2H2_2"/>
    <property type="match status" value="1"/>
</dbReference>
<feature type="domain" description="C2H2-type" evidence="3">
    <location>
        <begin position="4"/>
        <end position="32"/>
    </location>
</feature>
<evidence type="ECO:0000259" key="3">
    <source>
        <dbReference type="PROSITE" id="PS50157"/>
    </source>
</evidence>
<dbReference type="SMART" id="SM00355">
    <property type="entry name" value="ZnF_C2H2"/>
    <property type="match status" value="1"/>
</dbReference>
<feature type="region of interest" description="Disordered" evidence="2">
    <location>
        <begin position="87"/>
        <end position="116"/>
    </location>
</feature>
<keyword evidence="5" id="KW-1185">Reference proteome</keyword>
<keyword evidence="1" id="KW-0863">Zinc-finger</keyword>
<evidence type="ECO:0000313" key="5">
    <source>
        <dbReference type="Proteomes" id="UP001141327"/>
    </source>
</evidence>
<evidence type="ECO:0000256" key="1">
    <source>
        <dbReference type="PROSITE-ProRule" id="PRU00042"/>
    </source>
</evidence>
<protein>
    <recommendedName>
        <fullName evidence="3">C2H2-type domain-containing protein</fullName>
    </recommendedName>
</protein>
<evidence type="ECO:0000313" key="4">
    <source>
        <dbReference type="EMBL" id="KAJ4453069.1"/>
    </source>
</evidence>
<comment type="caution">
    <text evidence="4">The sequence shown here is derived from an EMBL/GenBank/DDBJ whole genome shotgun (WGS) entry which is preliminary data.</text>
</comment>
<evidence type="ECO:0000256" key="2">
    <source>
        <dbReference type="SAM" id="MobiDB-lite"/>
    </source>
</evidence>
<sequence>MSEFSCTKCDKTYQTAKSLKRHMKEKHPEEETAVAEADPTPTPAPPPSDAATTEMPTELDDVVSGASEGDDDAFFAQAREEAAFEMTHPEEIDDEPAVKKRAATPRPTPLDAPPPIPLVERIEAKKYAEGAVTTDSIGSKHPQAISTMRERAEKEHLVAALAKRLGIKDVQEADLRGMTDADLEAYHSQLRGKVDQKLVDALTHSDVMTDTYIAGVSGLVIAGGRYMRRDTTPVHGQLEANRPAISEAIKDWMRENPECASNLTPATRLLAVTVAPIAEEYNEEWSKQIREHGWDWMTAEEKLGHRISLNLYRQLATGKRDYMTNPEAVAVLAMMETSFREYTRAMAEYREAQAQWSANETHLNESIESFQYAFSRNKAVEVPKGADRTLERYNRYNELEFLMYGTQPSRIGSRFWTTVDVNAWFMTFYQYPNNAAIVRFYSELAAHQSPPVKPEPISFGNVFFNTQTIDVSIVGNGSVSIGTMQLINASDSMFQVQTLATMTAQERAVTSETARYYTALRHIAEVQNDHRMSLQAEAKTMAQRTAELRQMKATYSLLSDLGSAEKRYRMTLPEYDREIKFISETEASQRDLERIMLHLHESIEYDSAQLTESVKAFETRKTQFDQLINSQLTTENTYHYEALRRISSEPTPAPTPAPVITPVVDPPAPGHTFNKPLIASVATVLGLLMIA</sequence>
<dbReference type="PROSITE" id="PS00028">
    <property type="entry name" value="ZINC_FINGER_C2H2_1"/>
    <property type="match status" value="1"/>
</dbReference>
<dbReference type="Gene3D" id="3.30.160.60">
    <property type="entry name" value="Classic Zinc Finger"/>
    <property type="match status" value="1"/>
</dbReference>
<keyword evidence="1" id="KW-0862">Zinc</keyword>
<dbReference type="EMBL" id="JAPMOS010000320">
    <property type="protein sequence ID" value="KAJ4453069.1"/>
    <property type="molecule type" value="Genomic_DNA"/>
</dbReference>
<organism evidence="4 5">
    <name type="scientific">Paratrimastix pyriformis</name>
    <dbReference type="NCBI Taxonomy" id="342808"/>
    <lineage>
        <taxon>Eukaryota</taxon>
        <taxon>Metamonada</taxon>
        <taxon>Preaxostyla</taxon>
        <taxon>Paratrimastigidae</taxon>
        <taxon>Paratrimastix</taxon>
    </lineage>
</organism>
<proteinExistence type="predicted"/>
<reference evidence="4" key="1">
    <citation type="journal article" date="2022" name="bioRxiv">
        <title>Genomics of Preaxostyla Flagellates Illuminates Evolutionary Transitions and the Path Towards Mitochondrial Loss.</title>
        <authorList>
            <person name="Novak L.V.F."/>
            <person name="Treitli S.C."/>
            <person name="Pyrih J."/>
            <person name="Halakuc P."/>
            <person name="Pipaliya S.V."/>
            <person name="Vacek V."/>
            <person name="Brzon O."/>
            <person name="Soukal P."/>
            <person name="Eme L."/>
            <person name="Dacks J.B."/>
            <person name="Karnkowska A."/>
            <person name="Elias M."/>
            <person name="Hampl V."/>
        </authorList>
    </citation>
    <scope>NUCLEOTIDE SEQUENCE</scope>
    <source>
        <strain evidence="4">RCP-MX</strain>
    </source>
</reference>
<keyword evidence="1" id="KW-0479">Metal-binding</keyword>
<dbReference type="Proteomes" id="UP001141327">
    <property type="component" value="Unassembled WGS sequence"/>
</dbReference>
<feature type="region of interest" description="Disordered" evidence="2">
    <location>
        <begin position="15"/>
        <end position="69"/>
    </location>
</feature>
<name>A0ABQ8U1M6_9EUKA</name>
<dbReference type="InterPro" id="IPR013087">
    <property type="entry name" value="Znf_C2H2_type"/>
</dbReference>
<accession>A0ABQ8U1M6</accession>
<gene>
    <name evidence="4" type="ORF">PAPYR_12575</name>
</gene>